<feature type="region of interest" description="Disordered" evidence="2">
    <location>
        <begin position="286"/>
        <end position="306"/>
    </location>
</feature>
<dbReference type="PANTHER" id="PTHR43157">
    <property type="entry name" value="PHOSPHATIDYLINOSITOL-GLYCAN BIOSYNTHESIS CLASS F PROTEIN-RELATED"/>
    <property type="match status" value="1"/>
</dbReference>
<dbReference type="OrthoDB" id="191139at2759"/>
<dbReference type="Pfam" id="PF00106">
    <property type="entry name" value="adh_short"/>
    <property type="match status" value="1"/>
</dbReference>
<sequence length="336" mass="36816">MQSALHQVVGPKEVHPENLDGRVAVVTGGALGIGYEVSRALAHAGCKVIMVNRSEDQGQEAIADIKKDMPKADISWKECDLGNLSQVRTVFTELRETLERLDYLVLSAGINANQYGLDSDGIERIFAVNYLGQYYATNQLWPRLRKTSSMPGVTGSRVVAVSSKLHQQAPTEIKFSSLRDINNPNLSPVELYGRSKLALILFVRFGLLERVIKPAKDSIYALAVHPGAGQVNTAMQEQWKDAYPGVTGQILSYAMKAISRDPEQGSYSTLWALSSSEIEEKRQNGAYFSDPGKVGDESPQASDAKLGTELWQLSENLVREKLGESALVSWESSGVD</sequence>
<gene>
    <name evidence="3" type="ORF">MAC_07721</name>
</gene>
<dbReference type="PRINTS" id="PR00081">
    <property type="entry name" value="GDHRDH"/>
</dbReference>
<dbReference type="InterPro" id="IPR036291">
    <property type="entry name" value="NAD(P)-bd_dom_sf"/>
</dbReference>
<keyword evidence="1" id="KW-0560">Oxidoreductase</keyword>
<dbReference type="EMBL" id="GL698552">
    <property type="protein sequence ID" value="EFY86267.1"/>
    <property type="molecule type" value="Genomic_DNA"/>
</dbReference>
<dbReference type="CDD" id="cd05327">
    <property type="entry name" value="retinol-DH_like_SDR_c_like"/>
    <property type="match status" value="1"/>
</dbReference>
<dbReference type="PANTHER" id="PTHR43157:SF31">
    <property type="entry name" value="PHOSPHATIDYLINOSITOL-GLYCAN BIOSYNTHESIS CLASS F PROTEIN"/>
    <property type="match status" value="1"/>
</dbReference>
<accession>E9ECX3</accession>
<dbReference type="eggNOG" id="KOG1208">
    <property type="taxonomic scope" value="Eukaryota"/>
</dbReference>
<dbReference type="InParanoid" id="E9ECX3"/>
<dbReference type="SUPFAM" id="SSF51735">
    <property type="entry name" value="NAD(P)-binding Rossmann-fold domains"/>
    <property type="match status" value="1"/>
</dbReference>
<dbReference type="AlphaFoldDB" id="E9ECX3"/>
<dbReference type="OMA" id="IEWIPCD"/>
<dbReference type="InterPro" id="IPR002347">
    <property type="entry name" value="SDR_fam"/>
</dbReference>
<protein>
    <submittedName>
        <fullName evidence="3">Short chain dehydrogenase/reductase family protein</fullName>
    </submittedName>
</protein>
<evidence type="ECO:0000313" key="3">
    <source>
        <dbReference type="EMBL" id="EFY86267.1"/>
    </source>
</evidence>
<keyword evidence="4" id="KW-1185">Reference proteome</keyword>
<dbReference type="Gene3D" id="3.40.50.720">
    <property type="entry name" value="NAD(P)-binding Rossmann-like Domain"/>
    <property type="match status" value="1"/>
</dbReference>
<dbReference type="HOGENOM" id="CLU_010194_44_6_1"/>
<organism evidence="4">
    <name type="scientific">Metarhizium acridum (strain CQMa 102)</name>
    <dbReference type="NCBI Taxonomy" id="655827"/>
    <lineage>
        <taxon>Eukaryota</taxon>
        <taxon>Fungi</taxon>
        <taxon>Dikarya</taxon>
        <taxon>Ascomycota</taxon>
        <taxon>Pezizomycotina</taxon>
        <taxon>Sordariomycetes</taxon>
        <taxon>Hypocreomycetidae</taxon>
        <taxon>Hypocreales</taxon>
        <taxon>Clavicipitaceae</taxon>
        <taxon>Metarhizium</taxon>
    </lineage>
</organism>
<evidence type="ECO:0000256" key="2">
    <source>
        <dbReference type="SAM" id="MobiDB-lite"/>
    </source>
</evidence>
<reference evidence="3 4" key="1">
    <citation type="journal article" date="2011" name="PLoS Genet.">
        <title>Genome sequencing and comparative transcriptomics of the model entomopathogenic fungi Metarhizium anisopliae and M. acridum.</title>
        <authorList>
            <person name="Gao Q."/>
            <person name="Jin K."/>
            <person name="Ying S.H."/>
            <person name="Zhang Y."/>
            <person name="Xiao G."/>
            <person name="Shang Y."/>
            <person name="Duan Z."/>
            <person name="Hu X."/>
            <person name="Xie X.Q."/>
            <person name="Zhou G."/>
            <person name="Peng G."/>
            <person name="Luo Z."/>
            <person name="Huang W."/>
            <person name="Wang B."/>
            <person name="Fang W."/>
            <person name="Wang S."/>
            <person name="Zhong Y."/>
            <person name="Ma L.J."/>
            <person name="St Leger R.J."/>
            <person name="Zhao G.P."/>
            <person name="Pei Y."/>
            <person name="Feng M.G."/>
            <person name="Xia Y."/>
            <person name="Wang C."/>
        </authorList>
    </citation>
    <scope>NUCLEOTIDE SEQUENCE [LARGE SCALE GENOMIC DNA]</scope>
    <source>
        <strain evidence="3 4">CQMa 102</strain>
    </source>
</reference>
<dbReference type="Proteomes" id="UP000002499">
    <property type="component" value="Unassembled WGS sequence"/>
</dbReference>
<proteinExistence type="predicted"/>
<evidence type="ECO:0000313" key="4">
    <source>
        <dbReference type="Proteomes" id="UP000002499"/>
    </source>
</evidence>
<name>E9ECX3_METAQ</name>
<dbReference type="GO" id="GO:0016491">
    <property type="term" value="F:oxidoreductase activity"/>
    <property type="evidence" value="ECO:0007669"/>
    <property type="project" value="UniProtKB-KW"/>
</dbReference>
<evidence type="ECO:0000256" key="1">
    <source>
        <dbReference type="ARBA" id="ARBA00023002"/>
    </source>
</evidence>